<organism evidence="5 6">
    <name type="scientific">Arabis alpina</name>
    <name type="common">Alpine rock-cress</name>
    <dbReference type="NCBI Taxonomy" id="50452"/>
    <lineage>
        <taxon>Eukaryota</taxon>
        <taxon>Viridiplantae</taxon>
        <taxon>Streptophyta</taxon>
        <taxon>Embryophyta</taxon>
        <taxon>Tracheophyta</taxon>
        <taxon>Spermatophyta</taxon>
        <taxon>Magnoliopsida</taxon>
        <taxon>eudicotyledons</taxon>
        <taxon>Gunneridae</taxon>
        <taxon>Pentapetalae</taxon>
        <taxon>rosids</taxon>
        <taxon>malvids</taxon>
        <taxon>Brassicales</taxon>
        <taxon>Brassicaceae</taxon>
        <taxon>Arabideae</taxon>
        <taxon>Arabis</taxon>
    </lineage>
</organism>
<feature type="transmembrane region" description="Helical" evidence="3">
    <location>
        <begin position="157"/>
        <end position="180"/>
    </location>
</feature>
<evidence type="ECO:0000313" key="5">
    <source>
        <dbReference type="EMBL" id="KFK28878.1"/>
    </source>
</evidence>
<protein>
    <recommendedName>
        <fullName evidence="4">Gnk2-homologous domain-containing protein</fullName>
    </recommendedName>
</protein>
<gene>
    <name evidence="5" type="ordered locus">AALP_Aa7g059700</name>
</gene>
<reference evidence="6" key="1">
    <citation type="journal article" date="2015" name="Nat. Plants">
        <title>Genome expansion of Arabis alpina linked with retrotransposition and reduced symmetric DNA methylation.</title>
        <authorList>
            <person name="Willing E.M."/>
            <person name="Rawat V."/>
            <person name="Mandakova T."/>
            <person name="Maumus F."/>
            <person name="James G.V."/>
            <person name="Nordstroem K.J."/>
            <person name="Becker C."/>
            <person name="Warthmann N."/>
            <person name="Chica C."/>
            <person name="Szarzynska B."/>
            <person name="Zytnicki M."/>
            <person name="Albani M.C."/>
            <person name="Kiefer C."/>
            <person name="Bergonzi S."/>
            <person name="Castaings L."/>
            <person name="Mateos J.L."/>
            <person name="Berns M.C."/>
            <person name="Bujdoso N."/>
            <person name="Piofczyk T."/>
            <person name="de Lorenzo L."/>
            <person name="Barrero-Sicilia C."/>
            <person name="Mateos I."/>
            <person name="Piednoel M."/>
            <person name="Hagmann J."/>
            <person name="Chen-Min-Tao R."/>
            <person name="Iglesias-Fernandez R."/>
            <person name="Schuster S.C."/>
            <person name="Alonso-Blanco C."/>
            <person name="Roudier F."/>
            <person name="Carbonero P."/>
            <person name="Paz-Ares J."/>
            <person name="Davis S.J."/>
            <person name="Pecinka A."/>
            <person name="Quesneville H."/>
            <person name="Colot V."/>
            <person name="Lysak M.A."/>
            <person name="Weigel D."/>
            <person name="Coupland G."/>
            <person name="Schneeberger K."/>
        </authorList>
    </citation>
    <scope>NUCLEOTIDE SEQUENCE [LARGE SCALE GENOMIC DNA]</scope>
    <source>
        <strain evidence="6">cv. Pajares</strain>
    </source>
</reference>
<dbReference type="PROSITE" id="PS51473">
    <property type="entry name" value="GNK2"/>
    <property type="match status" value="1"/>
</dbReference>
<dbReference type="InterPro" id="IPR002902">
    <property type="entry name" value="GNK2"/>
</dbReference>
<keyword evidence="6" id="KW-1185">Reference proteome</keyword>
<dbReference type="InterPro" id="IPR038408">
    <property type="entry name" value="GNK2_sf"/>
</dbReference>
<dbReference type="Gene3D" id="3.30.430.20">
    <property type="entry name" value="Gnk2 domain, C-X8-C-X2-C motif"/>
    <property type="match status" value="2"/>
</dbReference>
<dbReference type="eggNOG" id="ENOG502QWDY">
    <property type="taxonomic scope" value="Eukaryota"/>
</dbReference>
<dbReference type="PANTHER" id="PTHR32099:SF92">
    <property type="entry name" value="CYSTEINE-RICH RECEPTOR-LIKE PROTEIN KINASE 11"/>
    <property type="match status" value="1"/>
</dbReference>
<feature type="domain" description="Gnk2-homologous" evidence="4">
    <location>
        <begin position="6"/>
        <end position="115"/>
    </location>
</feature>
<evidence type="ECO:0000256" key="2">
    <source>
        <dbReference type="ARBA" id="ARBA00022737"/>
    </source>
</evidence>
<sequence>MCIPGSALDDCSDCIKTASDGLMQSFPNQTDTFSWTAKPTLCHVRYSNTSFSGFADLELLKNIYALMQCTPDLPSGDCDNCLRQSANNYQSCCSQKQGGVVLRPSCFFRWDLFPFTKAFGNITMAPPPHPVPQPPSSASDRAYMLDNNDCKGVSPGIVVVITVQTVFIIFILLVLGVVLLRRRNLSQRTELESDNHISTIH</sequence>
<keyword evidence="3" id="KW-0812">Transmembrane</keyword>
<dbReference type="Gramene" id="KFK28878">
    <property type="protein sequence ID" value="KFK28878"/>
    <property type="gene ID" value="AALP_AA7G059700"/>
</dbReference>
<evidence type="ECO:0000256" key="1">
    <source>
        <dbReference type="ARBA" id="ARBA00022729"/>
    </source>
</evidence>
<name>A0A087GG76_ARAAL</name>
<dbReference type="Proteomes" id="UP000029120">
    <property type="component" value="Chromosome 7"/>
</dbReference>
<evidence type="ECO:0000259" key="4">
    <source>
        <dbReference type="PROSITE" id="PS51473"/>
    </source>
</evidence>
<evidence type="ECO:0000313" key="6">
    <source>
        <dbReference type="Proteomes" id="UP000029120"/>
    </source>
</evidence>
<evidence type="ECO:0000256" key="3">
    <source>
        <dbReference type="SAM" id="Phobius"/>
    </source>
</evidence>
<dbReference type="CDD" id="cd23509">
    <property type="entry name" value="Gnk2-like"/>
    <property type="match status" value="1"/>
</dbReference>
<keyword evidence="1" id="KW-0732">Signal</keyword>
<proteinExistence type="predicted"/>
<dbReference type="AlphaFoldDB" id="A0A087GG76"/>
<dbReference type="PANTHER" id="PTHR32099">
    <property type="entry name" value="CYSTEINE-RICH REPEAT SECRETORY PROTEIN"/>
    <property type="match status" value="1"/>
</dbReference>
<keyword evidence="2" id="KW-0677">Repeat</keyword>
<dbReference type="EMBL" id="CM002875">
    <property type="protein sequence ID" value="KFK28878.1"/>
    <property type="molecule type" value="Genomic_DNA"/>
</dbReference>
<accession>A0A087GG76</accession>
<dbReference type="OMA" id="GAFEHRT"/>
<keyword evidence="3" id="KW-0472">Membrane</keyword>
<keyword evidence="3" id="KW-1133">Transmembrane helix</keyword>
<dbReference type="Pfam" id="PF01657">
    <property type="entry name" value="Stress-antifung"/>
    <property type="match status" value="2"/>
</dbReference>
<dbReference type="OrthoDB" id="1107566at2759"/>